<dbReference type="InterPro" id="IPR043145">
    <property type="entry name" value="Znf_ZZ_sf"/>
</dbReference>
<feature type="domain" description="ZZ-type" evidence="6">
    <location>
        <begin position="286"/>
        <end position="339"/>
    </location>
</feature>
<dbReference type="InterPro" id="IPR000433">
    <property type="entry name" value="Znf_ZZ"/>
</dbReference>
<accession>A0ABY7GBZ0</accession>
<dbReference type="Pfam" id="PF00569">
    <property type="entry name" value="ZZ"/>
    <property type="match status" value="1"/>
</dbReference>
<evidence type="ECO:0000313" key="8">
    <source>
        <dbReference type="Proteomes" id="UP001164746"/>
    </source>
</evidence>
<evidence type="ECO:0000313" key="7">
    <source>
        <dbReference type="EMBL" id="WAR31009.1"/>
    </source>
</evidence>
<evidence type="ECO:0000256" key="5">
    <source>
        <dbReference type="SAM" id="MobiDB-lite"/>
    </source>
</evidence>
<keyword evidence="1" id="KW-0479">Metal-binding</keyword>
<evidence type="ECO:0000256" key="3">
    <source>
        <dbReference type="ARBA" id="ARBA00022833"/>
    </source>
</evidence>
<keyword evidence="3" id="KW-0862">Zinc</keyword>
<protein>
    <submittedName>
        <fullName evidence="7">ZZZ3-like protein</fullName>
    </submittedName>
</protein>
<dbReference type="PANTHER" id="PTHR22705:SF0">
    <property type="entry name" value="ZZ-TYPE ZINC FINGER-CONTAINING PROTEIN 3"/>
    <property type="match status" value="1"/>
</dbReference>
<organism evidence="7 8">
    <name type="scientific">Mya arenaria</name>
    <name type="common">Soft-shell clam</name>
    <dbReference type="NCBI Taxonomy" id="6604"/>
    <lineage>
        <taxon>Eukaryota</taxon>
        <taxon>Metazoa</taxon>
        <taxon>Spiralia</taxon>
        <taxon>Lophotrochozoa</taxon>
        <taxon>Mollusca</taxon>
        <taxon>Bivalvia</taxon>
        <taxon>Autobranchia</taxon>
        <taxon>Heteroconchia</taxon>
        <taxon>Euheterodonta</taxon>
        <taxon>Imparidentia</taxon>
        <taxon>Neoheterodontei</taxon>
        <taxon>Myida</taxon>
        <taxon>Myoidea</taxon>
        <taxon>Myidae</taxon>
        <taxon>Mya</taxon>
    </lineage>
</organism>
<gene>
    <name evidence="7" type="ORF">MAR_033551</name>
</gene>
<dbReference type="SUPFAM" id="SSF57850">
    <property type="entry name" value="RING/U-box"/>
    <property type="match status" value="1"/>
</dbReference>
<feature type="compositionally biased region" description="Low complexity" evidence="5">
    <location>
        <begin position="14"/>
        <end position="28"/>
    </location>
</feature>
<dbReference type="InterPro" id="IPR037830">
    <property type="entry name" value="ZZZ3"/>
</dbReference>
<evidence type="ECO:0000259" key="6">
    <source>
        <dbReference type="PROSITE" id="PS50135"/>
    </source>
</evidence>
<feature type="region of interest" description="Disordered" evidence="5">
    <location>
        <begin position="1"/>
        <end position="55"/>
    </location>
</feature>
<dbReference type="PROSITE" id="PS50135">
    <property type="entry name" value="ZF_ZZ_2"/>
    <property type="match status" value="1"/>
</dbReference>
<feature type="compositionally biased region" description="Polar residues" evidence="5">
    <location>
        <begin position="29"/>
        <end position="44"/>
    </location>
</feature>
<dbReference type="Proteomes" id="UP001164746">
    <property type="component" value="Chromosome 17"/>
</dbReference>
<keyword evidence="8" id="KW-1185">Reference proteome</keyword>
<dbReference type="PANTHER" id="PTHR22705">
    <property type="entry name" value="ZINC FINGER, ZZ DOMAIN CONTAINING 3"/>
    <property type="match status" value="1"/>
</dbReference>
<evidence type="ECO:0000256" key="2">
    <source>
        <dbReference type="ARBA" id="ARBA00022771"/>
    </source>
</evidence>
<proteinExistence type="predicted"/>
<dbReference type="Gene3D" id="3.30.60.90">
    <property type="match status" value="1"/>
</dbReference>
<name>A0ABY7GBZ0_MYAAR</name>
<evidence type="ECO:0000256" key="1">
    <source>
        <dbReference type="ARBA" id="ARBA00022723"/>
    </source>
</evidence>
<reference evidence="7" key="1">
    <citation type="submission" date="2022-11" db="EMBL/GenBank/DDBJ databases">
        <title>Centuries of genome instability and evolution in soft-shell clam transmissible cancer (bioRxiv).</title>
        <authorList>
            <person name="Hart S.F.M."/>
            <person name="Yonemitsu M.A."/>
            <person name="Giersch R.M."/>
            <person name="Beal B.F."/>
            <person name="Arriagada G."/>
            <person name="Davis B.W."/>
            <person name="Ostrander E.A."/>
            <person name="Goff S.P."/>
            <person name="Metzger M.J."/>
        </authorList>
    </citation>
    <scope>NUCLEOTIDE SEQUENCE</scope>
    <source>
        <strain evidence="7">MELC-2E11</strain>
        <tissue evidence="7">Siphon/mantle</tissue>
    </source>
</reference>
<sequence>MEEGLFQRSLDIDQSQSSYESMEQSEFSLPSNDQSESGIFTSKGDNSDTDEEEKESYYFESDHVALKDNRDYQVLLRTIALLEAQRIQAVHDLDKLYEGRQEALADPIHHRHMTRLKKQLKEGNGQEPEDVKVKSMTFDGEDKALIRGRIKTEEKPVTFNQLWTAEEQKRCALIFMPTLSEMLLSSQVLTYNFEMFPASSGSRLEELLIEFPPEEVQSRVQKYFIKLAKAGLPIPGRIPHSVNFKKKDEEGVPIELRGTREYQELMRLKHLKKMKTRASGLCKTEHVGFKCDSCQCEPIVGTRWHCTDCPPDDAVDFCDNCVERSLLKLLLLGLCCDGSKVFVNAFATGLVLHGNKLLLLGLSCMAARSLLKLLLLGFTCIGSKVFVKAFATGLVLHGSKVFIKAFATGLVLHGSKVFIKAFATGLVLHWQQAFATGLVLHVSKVFVKAFATGLVLHGSKVFVKAFATGLVLHGSKVFVKAFATGLVLHGSKVFVKAFATGLVLHGSKIFVKAFATGLVLHGSKIFVKAFATGLVLHGSKVFVKAFATGLVLHGSKVFVKAFATGLVLHGSKLLLLDLSCIGSKVFVKAFATGLVLHGSKVFVKASASGLALHGSKVFVKASATGLVLHGSKVFVKAFATGLVLHGSKVFVKAFATGLVLHGSKVFVKAFATGLVLQWQQCIC</sequence>
<evidence type="ECO:0000256" key="4">
    <source>
        <dbReference type="PROSITE-ProRule" id="PRU00228"/>
    </source>
</evidence>
<dbReference type="EMBL" id="CP111028">
    <property type="protein sequence ID" value="WAR31009.1"/>
    <property type="molecule type" value="Genomic_DNA"/>
</dbReference>
<keyword evidence="2 4" id="KW-0863">Zinc-finger</keyword>